<protein>
    <recommendedName>
        <fullName evidence="6">Extracellular membrane protein CFEM domain-containing protein</fullName>
    </recommendedName>
</protein>
<feature type="compositionally biased region" description="Low complexity" evidence="1">
    <location>
        <begin position="123"/>
        <end position="134"/>
    </location>
</feature>
<feature type="region of interest" description="Disordered" evidence="1">
    <location>
        <begin position="123"/>
        <end position="164"/>
    </location>
</feature>
<dbReference type="CDD" id="cd12087">
    <property type="entry name" value="TM_EGFR-like"/>
    <property type="match status" value="1"/>
</dbReference>
<reference evidence="5" key="1">
    <citation type="submission" date="2018-05" db="EMBL/GenBank/DDBJ databases">
        <title>Draft genome sequence of Stemphylium lycopersici strain CIDEFI 213.</title>
        <authorList>
            <person name="Medina R."/>
            <person name="Franco M.E.E."/>
            <person name="Lucentini C.G."/>
            <person name="Saparrat M.C.N."/>
            <person name="Balatti P.A."/>
        </authorList>
    </citation>
    <scope>NUCLEOTIDE SEQUENCE [LARGE SCALE GENOMIC DNA]</scope>
    <source>
        <strain evidence="5">CIDEFI 213</strain>
    </source>
</reference>
<accession>A0A364NG14</accession>
<dbReference type="Proteomes" id="UP000249619">
    <property type="component" value="Unassembled WGS sequence"/>
</dbReference>
<keyword evidence="5" id="KW-1185">Reference proteome</keyword>
<keyword evidence="2" id="KW-0812">Transmembrane</keyword>
<feature type="compositionally biased region" description="Low complexity" evidence="1">
    <location>
        <begin position="142"/>
        <end position="161"/>
    </location>
</feature>
<keyword evidence="2" id="KW-1133">Transmembrane helix</keyword>
<dbReference type="STRING" id="183478.A0A364NG14"/>
<evidence type="ECO:0008006" key="6">
    <source>
        <dbReference type="Google" id="ProtNLM"/>
    </source>
</evidence>
<dbReference type="EMBL" id="QGDH01000004">
    <property type="protein sequence ID" value="RAR16248.1"/>
    <property type="molecule type" value="Genomic_DNA"/>
</dbReference>
<sequence>MFLVRASTTVLILFANMAATSGPTSIFIDQVEQYALLATCAELELSTIVRNMEYGCGDDSQYTSFTCFCYESSAKFSSIIGEHVSTKCPEDPSQNTTALEVFSSYCEIGQSKLAQQAASTTTSSFTSASSDPSASPVPTPPSTSATSTSEPAPSSEPTQAPKETSNTAAIAAGVTVPVVFLASALIIFFLYRRSQKKKKRLSLSELDTSSADPSKSVTCHEVGNDAQVRAEVPGKPISYELSAAEVEERK</sequence>
<keyword evidence="2" id="KW-0472">Membrane</keyword>
<name>A0A364NG14_STELY</name>
<proteinExistence type="predicted"/>
<feature type="signal peptide" evidence="3">
    <location>
        <begin position="1"/>
        <end position="22"/>
    </location>
</feature>
<comment type="caution">
    <text evidence="4">The sequence shown here is derived from an EMBL/GenBank/DDBJ whole genome shotgun (WGS) entry which is preliminary data.</text>
</comment>
<gene>
    <name evidence="4" type="ORF">DDE83_000374</name>
</gene>
<evidence type="ECO:0000256" key="2">
    <source>
        <dbReference type="SAM" id="Phobius"/>
    </source>
</evidence>
<evidence type="ECO:0000313" key="5">
    <source>
        <dbReference type="Proteomes" id="UP000249619"/>
    </source>
</evidence>
<dbReference type="AlphaFoldDB" id="A0A364NG14"/>
<evidence type="ECO:0000313" key="4">
    <source>
        <dbReference type="EMBL" id="RAR16248.1"/>
    </source>
</evidence>
<organism evidence="4 5">
    <name type="scientific">Stemphylium lycopersici</name>
    <name type="common">Tomato gray leaf spot disease fungus</name>
    <name type="synonym">Thyrospora lycopersici</name>
    <dbReference type="NCBI Taxonomy" id="183478"/>
    <lineage>
        <taxon>Eukaryota</taxon>
        <taxon>Fungi</taxon>
        <taxon>Dikarya</taxon>
        <taxon>Ascomycota</taxon>
        <taxon>Pezizomycotina</taxon>
        <taxon>Dothideomycetes</taxon>
        <taxon>Pleosporomycetidae</taxon>
        <taxon>Pleosporales</taxon>
        <taxon>Pleosporineae</taxon>
        <taxon>Pleosporaceae</taxon>
        <taxon>Stemphylium</taxon>
    </lineage>
</organism>
<feature type="transmembrane region" description="Helical" evidence="2">
    <location>
        <begin position="168"/>
        <end position="191"/>
    </location>
</feature>
<feature type="chain" id="PRO_5016866969" description="Extracellular membrane protein CFEM domain-containing protein" evidence="3">
    <location>
        <begin position="23"/>
        <end position="250"/>
    </location>
</feature>
<evidence type="ECO:0000256" key="3">
    <source>
        <dbReference type="SAM" id="SignalP"/>
    </source>
</evidence>
<keyword evidence="3" id="KW-0732">Signal</keyword>
<evidence type="ECO:0000256" key="1">
    <source>
        <dbReference type="SAM" id="MobiDB-lite"/>
    </source>
</evidence>